<organism evidence="7 8">
    <name type="scientific">Marasmius oreades</name>
    <name type="common">fairy-ring Marasmius</name>
    <dbReference type="NCBI Taxonomy" id="181124"/>
    <lineage>
        <taxon>Eukaryota</taxon>
        <taxon>Fungi</taxon>
        <taxon>Dikarya</taxon>
        <taxon>Basidiomycota</taxon>
        <taxon>Agaricomycotina</taxon>
        <taxon>Agaricomycetes</taxon>
        <taxon>Agaricomycetidae</taxon>
        <taxon>Agaricales</taxon>
        <taxon>Marasmiineae</taxon>
        <taxon>Marasmiaceae</taxon>
        <taxon>Marasmius</taxon>
    </lineage>
</organism>
<feature type="compositionally biased region" description="Basic and acidic residues" evidence="5">
    <location>
        <begin position="442"/>
        <end position="451"/>
    </location>
</feature>
<feature type="compositionally biased region" description="Polar residues" evidence="5">
    <location>
        <begin position="469"/>
        <end position="480"/>
    </location>
</feature>
<dbReference type="PANTHER" id="PTHR23354:SF62">
    <property type="entry name" value="MUSTARD, ISOFORM V"/>
    <property type="match status" value="1"/>
</dbReference>
<feature type="region of interest" description="Disordered" evidence="5">
    <location>
        <begin position="442"/>
        <end position="480"/>
    </location>
</feature>
<evidence type="ECO:0000256" key="4">
    <source>
        <dbReference type="ARBA" id="ARBA00040604"/>
    </source>
</evidence>
<feature type="region of interest" description="Disordered" evidence="5">
    <location>
        <begin position="250"/>
        <end position="322"/>
    </location>
</feature>
<evidence type="ECO:0000313" key="8">
    <source>
        <dbReference type="Proteomes" id="UP001049176"/>
    </source>
</evidence>
<feature type="compositionally biased region" description="Low complexity" evidence="5">
    <location>
        <begin position="270"/>
        <end position="289"/>
    </location>
</feature>
<reference evidence="7" key="1">
    <citation type="journal article" date="2021" name="Genome Biol. Evol.">
        <title>The assembled and annotated genome of the fairy-ring fungus Marasmius oreades.</title>
        <authorList>
            <person name="Hiltunen M."/>
            <person name="Ament-Velasquez S.L."/>
            <person name="Johannesson H."/>
        </authorList>
    </citation>
    <scope>NUCLEOTIDE SEQUENCE</scope>
    <source>
        <strain evidence="7">03SP1</strain>
    </source>
</reference>
<feature type="region of interest" description="Disordered" evidence="5">
    <location>
        <begin position="1"/>
        <end position="29"/>
    </location>
</feature>
<dbReference type="EMBL" id="CM032182">
    <property type="protein sequence ID" value="KAG7098010.1"/>
    <property type="molecule type" value="Genomic_DNA"/>
</dbReference>
<dbReference type="GO" id="GO:0006979">
    <property type="term" value="P:response to oxidative stress"/>
    <property type="evidence" value="ECO:0007669"/>
    <property type="project" value="TreeGrafter"/>
</dbReference>
<evidence type="ECO:0000256" key="5">
    <source>
        <dbReference type="SAM" id="MobiDB-lite"/>
    </source>
</evidence>
<dbReference type="GO" id="GO:0005739">
    <property type="term" value="C:mitochondrion"/>
    <property type="evidence" value="ECO:0007669"/>
    <property type="project" value="UniProtKB-SubCell"/>
</dbReference>
<feature type="region of interest" description="Disordered" evidence="5">
    <location>
        <begin position="188"/>
        <end position="233"/>
    </location>
</feature>
<evidence type="ECO:0000256" key="2">
    <source>
        <dbReference type="ARBA" id="ARBA00009540"/>
    </source>
</evidence>
<proteinExistence type="inferred from homology"/>
<feature type="compositionally biased region" description="Low complexity" evidence="5">
    <location>
        <begin position="349"/>
        <end position="366"/>
    </location>
</feature>
<dbReference type="InterPro" id="IPR006571">
    <property type="entry name" value="TLDc_dom"/>
</dbReference>
<evidence type="ECO:0000313" key="7">
    <source>
        <dbReference type="EMBL" id="KAG7098010.1"/>
    </source>
</evidence>
<dbReference type="Proteomes" id="UP001049176">
    <property type="component" value="Chromosome 2"/>
</dbReference>
<comment type="similarity">
    <text evidence="2">Belongs to the OXR1 family.</text>
</comment>
<comment type="subcellular location">
    <subcellularLocation>
        <location evidence="1">Mitochondrion</location>
    </subcellularLocation>
</comment>
<keyword evidence="3" id="KW-0496">Mitochondrion</keyword>
<feature type="compositionally biased region" description="Low complexity" evidence="5">
    <location>
        <begin position="129"/>
        <end position="141"/>
    </location>
</feature>
<dbReference type="Pfam" id="PF07534">
    <property type="entry name" value="TLD"/>
    <property type="match status" value="1"/>
</dbReference>
<evidence type="ECO:0000259" key="6">
    <source>
        <dbReference type="PROSITE" id="PS51886"/>
    </source>
</evidence>
<dbReference type="GO" id="GO:0005634">
    <property type="term" value="C:nucleus"/>
    <property type="evidence" value="ECO:0007669"/>
    <property type="project" value="TreeGrafter"/>
</dbReference>
<accession>A0A9P8AE58</accession>
<protein>
    <recommendedName>
        <fullName evidence="4">Oxidation resistance protein 1</fullName>
    </recommendedName>
</protein>
<feature type="compositionally biased region" description="Low complexity" evidence="5">
    <location>
        <begin position="302"/>
        <end position="313"/>
    </location>
</feature>
<feature type="domain" description="TLDc" evidence="6">
    <location>
        <begin position="507"/>
        <end position="693"/>
    </location>
</feature>
<dbReference type="AlphaFoldDB" id="A0A9P8AE58"/>
<evidence type="ECO:0000256" key="3">
    <source>
        <dbReference type="ARBA" id="ARBA00023128"/>
    </source>
</evidence>
<dbReference type="PROSITE" id="PS51886">
    <property type="entry name" value="TLDC"/>
    <property type="match status" value="1"/>
</dbReference>
<feature type="region of interest" description="Disordered" evidence="5">
    <location>
        <begin position="41"/>
        <end position="83"/>
    </location>
</feature>
<gene>
    <name evidence="7" type="ORF">E1B28_005318</name>
</gene>
<sequence length="694" mass="73990">MPSSIDSIPPLVPLPATSDSTTSAANKGHALDEDMVDKFATLFSPPTPRASPTGFDSIWKTPAPSSYQHPYPQPPRHERSMSSDSDFGAFVSVAASEDPLASSFADAAPDSYFSLTNTSSSEEFHAFQTAPAATTPSSTTSKTVNANGHGSNPSLSFFEEFAKVAKDANEKNRRVILDEIERESLFSTGARDDANSSEGKGTGGAVEVGDAGTTESSRVHEDSDGWGPPELTQSLIDLDHNFFSTRDRNHRRAKTVAGHPPVSIHPRPPFRSGSHSQSGSPSIPFSRSPTLSTPTVAPPIASTSTNVSSSPSPDLGTLGRSTMTDLSSSYQTLTNISSKWIGGFLSSTPDSPSSFFPSPPTLSSTSKKIKTSVFGGSHRSQSPQEPTHHPPQPHLRSETDPIYHGPSPFAPHVHLLGSISGAPGFIPERGWDKGYSNELREEFETGRRVEGSSEAVPGGLSVGVPQSGPRPSSQPTSQKTAVGIGGWIERKGGGVVELKGRKETTDPVLDVELAEKIRSNLPALSRLPRSWNLLYSLDQHGISLNTLYTNSEAAPQMKTQSSSGFATRIGALVVIKDSGDQLFGVYVGDGVKRGKGYYGSGESFLWKKESLKDQLEVYKWTGKNDYVALCDGEFLSFGGGDGAYGLYVDESLLEGSTARCPTFDNPPLCSRVGMKKGRAVMFECVGLEVWGVGP</sequence>
<dbReference type="RefSeq" id="XP_043014480.1">
    <property type="nucleotide sequence ID" value="XM_043149872.1"/>
</dbReference>
<dbReference type="PANTHER" id="PTHR23354">
    <property type="entry name" value="NUCLEOLAR PROTEIN 7/ESTROGEN RECEPTOR COACTIVATOR-RELATED"/>
    <property type="match status" value="1"/>
</dbReference>
<evidence type="ECO:0000256" key="1">
    <source>
        <dbReference type="ARBA" id="ARBA00004173"/>
    </source>
</evidence>
<keyword evidence="8" id="KW-1185">Reference proteome</keyword>
<feature type="region of interest" description="Disordered" evidence="5">
    <location>
        <begin position="349"/>
        <end position="409"/>
    </location>
</feature>
<name>A0A9P8AE58_9AGAR</name>
<dbReference type="SMART" id="SM00584">
    <property type="entry name" value="TLDc"/>
    <property type="match status" value="1"/>
</dbReference>
<feature type="region of interest" description="Disordered" evidence="5">
    <location>
        <begin position="126"/>
        <end position="146"/>
    </location>
</feature>
<dbReference type="OrthoDB" id="26679at2759"/>
<comment type="caution">
    <text evidence="7">The sequence shown here is derived from an EMBL/GenBank/DDBJ whole genome shotgun (WGS) entry which is preliminary data.</text>
</comment>
<dbReference type="KEGG" id="more:E1B28_005318"/>
<dbReference type="GeneID" id="66074394"/>